<sequence>MDKELSLQKDLFSRIKELDGTRHAHLYVAFVVCGVCVGQVLQCYTDMLITCRINRENPTCFQLIDCKDDNCTTHVLAIINDKTTEDRSMLMNEATNILVRCGLIPKKHGELFSVSRGWCEDSLCVVDRNAAPFFGVTSVGVHLNCFVRTEHGNVEVWMARRASTKSKYPSKWDPTVAGGLPVGMGLFENVIKEAEEEAGIPNTMVTIGAKSAGVLSQMTCCSDGSCLKQSLYFIWDMEVDKDFIPHPADGEVDKFERWSVETLESEVRQGERLRPAMRLVATDFLIRHGVITPDREPQLVKIQSAMHQDRYIFPHKGAINSGASEN</sequence>
<protein>
    <recommendedName>
        <fullName evidence="1">Nudix hydrolase domain-containing protein</fullName>
    </recommendedName>
</protein>
<dbReference type="AlphaFoldDB" id="A0A7S1ZR08"/>
<dbReference type="FunFam" id="3.90.79.10:FF:000019">
    <property type="entry name" value="Thiamin pyrophosphokinase, putative"/>
    <property type="match status" value="1"/>
</dbReference>
<accession>A0A7S1ZR08</accession>
<dbReference type="SUPFAM" id="SSF55811">
    <property type="entry name" value="Nudix"/>
    <property type="match status" value="1"/>
</dbReference>
<evidence type="ECO:0000259" key="1">
    <source>
        <dbReference type="PROSITE" id="PS51462"/>
    </source>
</evidence>
<dbReference type="PANTHER" id="PTHR13622:SF8">
    <property type="entry name" value="THIAMIN PYROPHOSPHOKINASE 1"/>
    <property type="match status" value="1"/>
</dbReference>
<dbReference type="CDD" id="cd03676">
    <property type="entry name" value="NUDIX_Tnr3_like"/>
    <property type="match status" value="1"/>
</dbReference>
<reference evidence="2" key="1">
    <citation type="submission" date="2021-01" db="EMBL/GenBank/DDBJ databases">
        <authorList>
            <person name="Corre E."/>
            <person name="Pelletier E."/>
            <person name="Niang G."/>
            <person name="Scheremetjew M."/>
            <person name="Finn R."/>
            <person name="Kale V."/>
            <person name="Holt S."/>
            <person name="Cochrane G."/>
            <person name="Meng A."/>
            <person name="Brown T."/>
            <person name="Cohen L."/>
        </authorList>
    </citation>
    <scope>NUCLEOTIDE SEQUENCE</scope>
    <source>
        <strain evidence="2">Pop2</strain>
    </source>
</reference>
<name>A0A7S1ZR08_9STRA</name>
<dbReference type="Gene3D" id="3.90.79.10">
    <property type="entry name" value="Nucleoside Triphosphate Pyrophosphohydrolase"/>
    <property type="match status" value="1"/>
</dbReference>
<dbReference type="InterPro" id="IPR031804">
    <property type="entry name" value="DUF4743"/>
</dbReference>
<dbReference type="GO" id="GO:0044715">
    <property type="term" value="F:8-oxo-dGDP phosphatase activity"/>
    <property type="evidence" value="ECO:0007669"/>
    <property type="project" value="TreeGrafter"/>
</dbReference>
<evidence type="ECO:0000313" key="2">
    <source>
        <dbReference type="EMBL" id="CAD9346634.1"/>
    </source>
</evidence>
<dbReference type="Pfam" id="PF15916">
    <property type="entry name" value="DUF4743"/>
    <property type="match status" value="1"/>
</dbReference>
<proteinExistence type="predicted"/>
<dbReference type="PROSITE" id="PS51462">
    <property type="entry name" value="NUDIX"/>
    <property type="match status" value="1"/>
</dbReference>
<dbReference type="Pfam" id="PF00293">
    <property type="entry name" value="NUDIX"/>
    <property type="match status" value="1"/>
</dbReference>
<dbReference type="PANTHER" id="PTHR13622">
    <property type="entry name" value="THIAMIN PYROPHOSPHOKINASE"/>
    <property type="match status" value="1"/>
</dbReference>
<gene>
    <name evidence="2" type="ORF">DBRI1063_LOCUS19471</name>
</gene>
<dbReference type="EMBL" id="HBGN01030214">
    <property type="protein sequence ID" value="CAD9346634.1"/>
    <property type="molecule type" value="Transcribed_RNA"/>
</dbReference>
<dbReference type="InterPro" id="IPR000086">
    <property type="entry name" value="NUDIX_hydrolase_dom"/>
</dbReference>
<feature type="domain" description="Nudix hydrolase" evidence="1">
    <location>
        <begin position="138"/>
        <end position="281"/>
    </location>
</feature>
<organism evidence="2">
    <name type="scientific">Ditylum brightwellii</name>
    <dbReference type="NCBI Taxonomy" id="49249"/>
    <lineage>
        <taxon>Eukaryota</taxon>
        <taxon>Sar</taxon>
        <taxon>Stramenopiles</taxon>
        <taxon>Ochrophyta</taxon>
        <taxon>Bacillariophyta</taxon>
        <taxon>Mediophyceae</taxon>
        <taxon>Lithodesmiophycidae</taxon>
        <taxon>Lithodesmiales</taxon>
        <taxon>Lithodesmiaceae</taxon>
        <taxon>Ditylum</taxon>
    </lineage>
</organism>
<dbReference type="InterPro" id="IPR015797">
    <property type="entry name" value="NUDIX_hydrolase-like_dom_sf"/>
</dbReference>